<dbReference type="Pfam" id="PF24681">
    <property type="entry name" value="Kelch_KLHDC2_KLHL20_DRC7"/>
    <property type="match status" value="1"/>
</dbReference>
<keyword evidence="7" id="KW-1185">Reference proteome</keyword>
<feature type="region of interest" description="Disordered" evidence="3">
    <location>
        <begin position="1569"/>
        <end position="1599"/>
    </location>
</feature>
<evidence type="ECO:0000259" key="4">
    <source>
        <dbReference type="PROSITE" id="PS50853"/>
    </source>
</evidence>
<name>A0A916K3C1_9BACL</name>
<dbReference type="InterPro" id="IPR025883">
    <property type="entry name" value="Cadherin-like_domain"/>
</dbReference>
<comment type="caution">
    <text evidence="6">The sequence shown here is derived from an EMBL/GenBank/DDBJ whole genome shotgun (WGS) entry which is preliminary data.</text>
</comment>
<reference evidence="6" key="1">
    <citation type="submission" date="2021-06" db="EMBL/GenBank/DDBJ databases">
        <authorList>
            <person name="Criscuolo A."/>
        </authorList>
    </citation>
    <scope>NUCLEOTIDE SEQUENCE</scope>
    <source>
        <strain evidence="6">CIP111600</strain>
    </source>
</reference>
<gene>
    <name evidence="6" type="ORF">PAESOLCIP111_03896</name>
</gene>
<evidence type="ECO:0000256" key="1">
    <source>
        <dbReference type="ARBA" id="ARBA00022441"/>
    </source>
</evidence>
<evidence type="ECO:0000256" key="3">
    <source>
        <dbReference type="SAM" id="MobiDB-lite"/>
    </source>
</evidence>
<sequence length="2911" mass="312971">MRRRWNTGLAKLLIAVLLLQYVPFLHGGLNVAQADGTVTGQTYGNGTVQTNIYAPTPKTVAAKTDKSKLMDYTWEEIKLNLKPDPRQAASMIYDENAGNVVMFGGVDDSGALFDETWIWDGRAKTWTELLDRNPRPPKRKGAVMAYDAVSKKVLLFGGESKTGVLNDTWLWDGINARWEQVTGLAAVPPARGGSQMAYDGEQLVLFGGYSSTGSAKTLLGDTWLWDGTAWSEVQQPAQSPPAAYGGQMAYDGNTAVLYGGNSGSVTKTYVGTGGNKETKSITHDDSSPMLWKWDRTAKSWSSVDGPESYGRWGHAMAYDGRRAVFFSGERDYIHMYYPSLVENLKLPSSMYPDMKGKSDPNAGIFDWSGSIAYGWSGTGWDNYHYTFTMEALYQNEPRNLPFALSYASMAFDGKNFVLFGGNRNEISVMDKYGTEGGKVVDTLPAGNVNETWVFGYTPPTAPGIKFDTGVEPLPTFDPQHVNDTVSVITNVYDDGSRTIASRGVEYRKNGDSAWTQAPFTGTEPKGVGSFEVVLSGLIWQQEYEIRGYAGNEIGMSYTEIKSFTMKDDPNMLPPDVRYDRIGASFLHVKDNKRLVAVGTGVSNLLRKPLDKIDYYLQGEDGKKYVLDYNVLNDRQLELTLKQPEDKNAERVDLPPGKYDVYLNHAFYTPYVFPQGLTVTALDFYKPRNFARVEVPSTSASNEVSSLLLQGPFTEDPNSVGTYTLNDTSEIVSINDTVMFKGTRLSVTKGSPSTISGEGRLYVNGGGSLGANVSYTIQDGPFTISSDNFSIALNSAEATDYLNMGMPVKASSLVFAKDGLRLTGDLQVGLQVGNQNVTESVPVDGIKYRNNRFDLSGSFTMSSKFRVGPFNVSDTQFVMDSRVPYVGVQGKGSLPDTDISFDLSMKTKQGRLDGLNFSMYSKAKLASTGLQVNYLFGSVDQLADKTQIPQTFGVKGSINDVIVPELKHPQANYKFNLIGTDTIEMDVSSYGFNARGIEYYYWLPVKNMNMQTVVNPRTAGIKGFTDPGFASKGDINVFEVVKGAITTYSFNKKGLNGVIKGTVYVPKGIPRIGGATVNNVALSVSPTGMSGSFRHNGVGANVKYTFNNNTILFEVEAEPPKKSWWEKGLDFINNVNDFMDAAEPWLDIAEELFLMKPDSGKQVRIAAANPLKRVFDLTTVGLTFQPEDTTQTDVKARMADGQLTTLDRTPLMTAETNASNGQVTTSFKVGRSYNALITLTGDQPSAALSQPAGSNQTQEQKAKTELYYDSASDTTFMRVSLQEGTWKLATAGSSRIGIQELLFADESLTLKTLAELWTQTPERAVTSLVMEERGMYLLKVGAAQGETIVYKPDGRPYSLQTAQNQPDWNTYRDAEGNLYVLLNAVEAGTWMISAGTSPKAALYLVPSNTAIGDIAQWVQAQAYPTAIELNRSDNGQAIVEIYGADAQTKLYMPSGELYALQSDPNQPGMNAVYDAAQQKLTVLLNGDDLSGQWRAVSSGFTSVIAYKSSRKLKSVKPLLMEGRFTKRFELAEQGDYMLTISGGNESTVITAPDGTPYTLNFTTPDGNAYLQPAADRTASGSNGTDPLQQTQVDTPNPANDGRDMLYVSLLNAPAGKWSIQNAKKVDLQIQKLLPQPAIKASVTAVAGADNRIQVTWSMEHASPDAQVTVMLTDSADQYIGEVIADGLNASGSKIIDIPAMTMPGTYRLSVAGTGADKPPVYAIAEGTVEVTAPYTLQAPERPEVFSTGNGEVSLRFPSLPGNVMLYRVWAAGGANGQTAVPVMDFAPQQGNVQVAVISGLTAGSSYTLHVSAMGQEQERLVLSPSSASVTTELPVAQPAALTVALDAGTHEVQERGYTSSEGNSETMFITSADQASLRVASDQSAALTLTVNGQQLGSGQVPAGGTHTFALHELLGVGTLKERDYSVLIEAVNERGDRSTAYRKLFVDRTGPMLIVSGGDDAQGKRIALNGTITADSKIYIAGQTDAGAKLDMNGTKVPLDDAGRFVYYAPLDWVAQADRNKFTVTASDEVGNKTESGFEIMRDTADSIPSYPGDLAALTTGGATMIAPYTFGKTSYQAVAYSGKVRIYAVPMVPSSAVTIDGQAMNGSGYAEIEVPITGRTVQVQVQPTSGTGKTYTLQISGTGSGVAALRTLKLNDATAGQTGKELAAQPFTGGENQYAVYVGHTVDSVTLTAGALQEGSVIKVKGQAVQSGQASQAIPLKVGENPIPVTVTSPDNSETRSYQIAVWREANSNAQLQQLGLATEGAELVTAFQPANTHYQVLVPNGAEELKLSPSTQQDDATIRMNNQVVAKGSVVSIPFKREQMVQTTAVEVTAQDGTKLTYTVSMLRKQASPAKPPLLASLQTDSVLDGAFNPYKLNYGTVGTTISGNVAITATANDPEATVTVADESFKGGGSFLPKLEMGDNTLIVRVEAANKAASQTYSIDVTRVAEDSSDELLPNARQTTITGAVGGWTDQTTIVRNRTEDGKAIDIVKLDAEKAKSILDKAVQNKDSVARIYVTDLPNAPADERIVSLTADTVSMLAQGGLSLQVVLPDAQLSLSAASLQQLSKDGQDVYFRVVPVRSSTERGEVTSRVQTAELVRSAAGDGPVTVIGQPVKIETNYSGYTTELLFPLDALTLPDNEAAAKQVLSELAVYIEHSDGDKALQQGEIRYNAEGKPIGIAIEIHKFSTFTIIQKHQADAANVLAPYLSGYPDGTFRPAQAITRAELATILHRIGARSTAGQADGAQAQGYPDVTAAHWAAEAIAAMQRSGLMLGDDNGLFRPDDAITRGELASIAARLLPQTAKDAAQSGEYSDTAGHWALEAIKQASQAGILSGYPDGSFQPDNKLNRAEAVKVLNKVFGRPAANVQASSWPDVPKDHWAVQEIESASGTVTKQSDGSVYVVPSH</sequence>
<feature type="domain" description="SLH" evidence="5">
    <location>
        <begin position="2812"/>
        <end position="2875"/>
    </location>
</feature>
<feature type="region of interest" description="Disordered" evidence="3">
    <location>
        <begin position="1243"/>
        <end position="1262"/>
    </location>
</feature>
<organism evidence="6 7">
    <name type="scientific">Paenibacillus solanacearum</name>
    <dbReference type="NCBI Taxonomy" id="2048548"/>
    <lineage>
        <taxon>Bacteria</taxon>
        <taxon>Bacillati</taxon>
        <taxon>Bacillota</taxon>
        <taxon>Bacilli</taxon>
        <taxon>Bacillales</taxon>
        <taxon>Paenibacillaceae</taxon>
        <taxon>Paenibacillus</taxon>
    </lineage>
</organism>
<evidence type="ECO:0000313" key="7">
    <source>
        <dbReference type="Proteomes" id="UP000693672"/>
    </source>
</evidence>
<accession>A0A916K3C1</accession>
<feature type="compositionally biased region" description="Polar residues" evidence="3">
    <location>
        <begin position="1577"/>
        <end position="1596"/>
    </location>
</feature>
<feature type="domain" description="SLH" evidence="5">
    <location>
        <begin position="2751"/>
        <end position="2811"/>
    </location>
</feature>
<dbReference type="Pfam" id="PF12733">
    <property type="entry name" value="Cadherin-like"/>
    <property type="match status" value="3"/>
</dbReference>
<dbReference type="RefSeq" id="WP_218093633.1">
    <property type="nucleotide sequence ID" value="NZ_CAJVAS010000018.1"/>
</dbReference>
<dbReference type="InterPro" id="IPR001119">
    <property type="entry name" value="SLH_dom"/>
</dbReference>
<feature type="domain" description="SLH" evidence="5">
    <location>
        <begin position="2679"/>
        <end position="2749"/>
    </location>
</feature>
<dbReference type="Pfam" id="PF00395">
    <property type="entry name" value="SLH"/>
    <property type="match status" value="3"/>
</dbReference>
<dbReference type="PANTHER" id="PTHR46093:SF18">
    <property type="entry name" value="FIBRONECTIN TYPE-III DOMAIN-CONTAINING PROTEIN"/>
    <property type="match status" value="1"/>
</dbReference>
<protein>
    <recommendedName>
        <fullName evidence="8">Fibronectin type-III domain-containing protein</fullName>
    </recommendedName>
</protein>
<feature type="domain" description="Fibronectin type-III" evidence="4">
    <location>
        <begin position="1737"/>
        <end position="1835"/>
    </location>
</feature>
<feature type="compositionally biased region" description="Polar residues" evidence="3">
    <location>
        <begin position="1243"/>
        <end position="1258"/>
    </location>
</feature>
<evidence type="ECO:0000259" key="5">
    <source>
        <dbReference type="PROSITE" id="PS51272"/>
    </source>
</evidence>
<evidence type="ECO:0000256" key="2">
    <source>
        <dbReference type="ARBA" id="ARBA00022737"/>
    </source>
</evidence>
<evidence type="ECO:0000313" key="6">
    <source>
        <dbReference type="EMBL" id="CAG7637952.1"/>
    </source>
</evidence>
<keyword evidence="1" id="KW-0880">Kelch repeat</keyword>
<proteinExistence type="predicted"/>
<evidence type="ECO:0008006" key="8">
    <source>
        <dbReference type="Google" id="ProtNLM"/>
    </source>
</evidence>
<dbReference type="EMBL" id="CAJVAS010000018">
    <property type="protein sequence ID" value="CAG7637952.1"/>
    <property type="molecule type" value="Genomic_DNA"/>
</dbReference>
<keyword evidence="2" id="KW-0677">Repeat</keyword>
<dbReference type="PROSITE" id="PS50853">
    <property type="entry name" value="FN3"/>
    <property type="match status" value="1"/>
</dbReference>
<dbReference type="InterPro" id="IPR003961">
    <property type="entry name" value="FN3_dom"/>
</dbReference>
<dbReference type="Proteomes" id="UP000693672">
    <property type="component" value="Unassembled WGS sequence"/>
</dbReference>
<dbReference type="PROSITE" id="PS51272">
    <property type="entry name" value="SLH"/>
    <property type="match status" value="3"/>
</dbReference>
<dbReference type="PANTHER" id="PTHR46093">
    <property type="entry name" value="ACYL-COA-BINDING DOMAIN-CONTAINING PROTEIN 5"/>
    <property type="match status" value="1"/>
</dbReference>